<dbReference type="PROSITE" id="PS51898">
    <property type="entry name" value="TYR_RECOMBINASE"/>
    <property type="match status" value="1"/>
</dbReference>
<keyword evidence="4" id="KW-0233">DNA recombination</keyword>
<dbReference type="InterPro" id="IPR038488">
    <property type="entry name" value="Integrase_DNA-bd_sf"/>
</dbReference>
<accession>A0ABX5KMG4</accession>
<name>A0ABX5KMG4_9BURK</name>
<dbReference type="PANTHER" id="PTHR30629:SF2">
    <property type="entry name" value="PROPHAGE INTEGRASE INTS-RELATED"/>
    <property type="match status" value="1"/>
</dbReference>
<feature type="domain" description="Tyr recombinase" evidence="5">
    <location>
        <begin position="235"/>
        <end position="421"/>
    </location>
</feature>
<dbReference type="InterPro" id="IPR002104">
    <property type="entry name" value="Integrase_catalytic"/>
</dbReference>
<evidence type="ECO:0000256" key="2">
    <source>
        <dbReference type="ARBA" id="ARBA00022908"/>
    </source>
</evidence>
<keyword evidence="2" id="KW-0229">DNA integration</keyword>
<evidence type="ECO:0000256" key="1">
    <source>
        <dbReference type="ARBA" id="ARBA00008857"/>
    </source>
</evidence>
<dbReference type="Proteomes" id="UP000245712">
    <property type="component" value="Unassembled WGS sequence"/>
</dbReference>
<dbReference type="SUPFAM" id="SSF56349">
    <property type="entry name" value="DNA breaking-rejoining enzymes"/>
    <property type="match status" value="1"/>
</dbReference>
<dbReference type="InterPro" id="IPR010998">
    <property type="entry name" value="Integrase_recombinase_N"/>
</dbReference>
<proteinExistence type="inferred from homology"/>
<evidence type="ECO:0000256" key="3">
    <source>
        <dbReference type="ARBA" id="ARBA00023125"/>
    </source>
</evidence>
<dbReference type="Gene3D" id="1.10.443.10">
    <property type="entry name" value="Intergrase catalytic core"/>
    <property type="match status" value="1"/>
</dbReference>
<dbReference type="InterPro" id="IPR011010">
    <property type="entry name" value="DNA_brk_join_enz"/>
</dbReference>
<dbReference type="Gene3D" id="1.10.150.130">
    <property type="match status" value="1"/>
</dbReference>
<dbReference type="Gene3D" id="3.30.160.390">
    <property type="entry name" value="Integrase, DNA-binding domain"/>
    <property type="match status" value="1"/>
</dbReference>
<dbReference type="CDD" id="cd00796">
    <property type="entry name" value="INT_Rci_Hp1_C"/>
    <property type="match status" value="1"/>
</dbReference>
<comment type="similarity">
    <text evidence="1">Belongs to the 'phage' integrase family.</text>
</comment>
<evidence type="ECO:0000313" key="7">
    <source>
        <dbReference type="Proteomes" id="UP000245712"/>
    </source>
</evidence>
<sequence length="439" mass="50234">MAKERINRELIRRLEGERMAALARGDVPGLRDVYDDTLTGFGLRMRANGSVSFVYRWSAPEGQQKRSVGRWPAMTVEEARAAAKAFIGRTDHKSDTMPTRVAKHERRMADAKHCAMPTVGGYLDGDYAAYWRGTTKSETPEQNLKNIRRDFADLLPKRLDEVTRPMMKKWIEQRVAAGHKPTGINRTLGSIGGLFSHAVEHEIIMSNPCARLRCKTDPEEEARHGRELTADEEQRLRAALDAREARIREDAAARHDSRKLAGVPGEHHVFVDHVKPSILVAINTGLRRSELLRLEWTAVDFKARTITVEPQTSKVKKRRVIPMNREACETLMAWRRQVKFVRVFTNEIGEPLREVRDWQKVKREAKVTNFRFMDTRHHTATRMINEGVAVYHVQKILGHKDSRMTQRYLRAREGKLAEALSVLDRPRTPETVDDSAQAA</sequence>
<gene>
    <name evidence="6" type="ORF">C7402_111157</name>
</gene>
<keyword evidence="3" id="KW-0238">DNA-binding</keyword>
<comment type="caution">
    <text evidence="6">The sequence shown here is derived from an EMBL/GenBank/DDBJ whole genome shotgun (WGS) entry which is preliminary data.</text>
</comment>
<dbReference type="Pfam" id="PF13356">
    <property type="entry name" value="Arm-DNA-bind_3"/>
    <property type="match status" value="1"/>
</dbReference>
<dbReference type="Pfam" id="PF00589">
    <property type="entry name" value="Phage_integrase"/>
    <property type="match status" value="1"/>
</dbReference>
<evidence type="ECO:0000259" key="5">
    <source>
        <dbReference type="PROSITE" id="PS51898"/>
    </source>
</evidence>
<organism evidence="6 7">
    <name type="scientific">Paraburkholderia unamae</name>
    <dbReference type="NCBI Taxonomy" id="219649"/>
    <lineage>
        <taxon>Bacteria</taxon>
        <taxon>Pseudomonadati</taxon>
        <taxon>Pseudomonadota</taxon>
        <taxon>Betaproteobacteria</taxon>
        <taxon>Burkholderiales</taxon>
        <taxon>Burkholderiaceae</taxon>
        <taxon>Paraburkholderia</taxon>
    </lineage>
</organism>
<dbReference type="PANTHER" id="PTHR30629">
    <property type="entry name" value="PROPHAGE INTEGRASE"/>
    <property type="match status" value="1"/>
</dbReference>
<keyword evidence="7" id="KW-1185">Reference proteome</keyword>
<evidence type="ECO:0000313" key="6">
    <source>
        <dbReference type="EMBL" id="PVX81255.1"/>
    </source>
</evidence>
<dbReference type="EMBL" id="QEOB01000011">
    <property type="protein sequence ID" value="PVX81255.1"/>
    <property type="molecule type" value="Genomic_DNA"/>
</dbReference>
<dbReference type="InterPro" id="IPR025166">
    <property type="entry name" value="Integrase_DNA_bind_dom"/>
</dbReference>
<dbReference type="RefSeq" id="WP_116612303.1">
    <property type="nucleotide sequence ID" value="NZ_QEOB01000011.1"/>
</dbReference>
<protein>
    <submittedName>
        <fullName evidence="6">Site-specific recombinase XerD</fullName>
    </submittedName>
</protein>
<dbReference type="InterPro" id="IPR013762">
    <property type="entry name" value="Integrase-like_cat_sf"/>
</dbReference>
<dbReference type="InterPro" id="IPR050808">
    <property type="entry name" value="Phage_Integrase"/>
</dbReference>
<reference evidence="6 7" key="1">
    <citation type="submission" date="2018-05" db="EMBL/GenBank/DDBJ databases">
        <title>Genomic Encyclopedia of Type Strains, Phase IV (KMG-V): Genome sequencing to study the core and pangenomes of soil and plant-associated prokaryotes.</title>
        <authorList>
            <person name="Whitman W."/>
        </authorList>
    </citation>
    <scope>NUCLEOTIDE SEQUENCE [LARGE SCALE GENOMIC DNA]</scope>
    <source>
        <strain evidence="6 7">SCZa-39</strain>
    </source>
</reference>
<evidence type="ECO:0000256" key="4">
    <source>
        <dbReference type="ARBA" id="ARBA00023172"/>
    </source>
</evidence>